<gene>
    <name evidence="5" type="ORF">J2853_000718</name>
</gene>
<dbReference type="Gene3D" id="3.20.20.100">
    <property type="entry name" value="NADP-dependent oxidoreductase domain"/>
    <property type="match status" value="1"/>
</dbReference>
<dbReference type="InterPro" id="IPR018170">
    <property type="entry name" value="Aldo/ket_reductase_CS"/>
</dbReference>
<dbReference type="Proteomes" id="UP001225356">
    <property type="component" value="Unassembled WGS sequence"/>
</dbReference>
<reference evidence="5 6" key="1">
    <citation type="submission" date="2023-07" db="EMBL/GenBank/DDBJ databases">
        <title>Sequencing the genomes of 1000 actinobacteria strains.</title>
        <authorList>
            <person name="Klenk H.-P."/>
        </authorList>
    </citation>
    <scope>NUCLEOTIDE SEQUENCE [LARGE SCALE GENOMIC DNA]</scope>
    <source>
        <strain evidence="5 6">DSM 46740</strain>
    </source>
</reference>
<dbReference type="PRINTS" id="PR00069">
    <property type="entry name" value="ALDKETRDTASE"/>
</dbReference>
<name>A0ABT9Q493_9ACTN</name>
<comment type="caution">
    <text evidence="5">The sequence shown here is derived from an EMBL/GenBank/DDBJ whole genome shotgun (WGS) entry which is preliminary data.</text>
</comment>
<feature type="domain" description="NADP-dependent oxidoreductase" evidence="4">
    <location>
        <begin position="22"/>
        <end position="265"/>
    </location>
</feature>
<proteinExistence type="inferred from homology"/>
<dbReference type="PANTHER" id="PTHR43827:SF3">
    <property type="entry name" value="NADP-DEPENDENT OXIDOREDUCTASE DOMAIN-CONTAINING PROTEIN"/>
    <property type="match status" value="1"/>
</dbReference>
<dbReference type="PROSITE" id="PS00063">
    <property type="entry name" value="ALDOKETO_REDUCTASE_3"/>
    <property type="match status" value="1"/>
</dbReference>
<evidence type="ECO:0000313" key="6">
    <source>
        <dbReference type="Proteomes" id="UP001225356"/>
    </source>
</evidence>
<dbReference type="PROSITE" id="PS00798">
    <property type="entry name" value="ALDOKETO_REDUCTASE_1"/>
    <property type="match status" value="1"/>
</dbReference>
<organism evidence="5 6">
    <name type="scientific">Streptosporangium lutulentum</name>
    <dbReference type="NCBI Taxonomy" id="1461250"/>
    <lineage>
        <taxon>Bacteria</taxon>
        <taxon>Bacillati</taxon>
        <taxon>Actinomycetota</taxon>
        <taxon>Actinomycetes</taxon>
        <taxon>Streptosporangiales</taxon>
        <taxon>Streptosporangiaceae</taxon>
        <taxon>Streptosporangium</taxon>
    </lineage>
</organism>
<keyword evidence="6" id="KW-1185">Reference proteome</keyword>
<comment type="similarity">
    <text evidence="1">Belongs to the aldo/keto reductase family.</text>
</comment>
<dbReference type="EC" id="1.1.1.346" evidence="5"/>
<dbReference type="InterPro" id="IPR023210">
    <property type="entry name" value="NADP_OxRdtase_dom"/>
</dbReference>
<dbReference type="RefSeq" id="WP_307554895.1">
    <property type="nucleotide sequence ID" value="NZ_JAUSQU010000001.1"/>
</dbReference>
<evidence type="ECO:0000313" key="5">
    <source>
        <dbReference type="EMBL" id="MDP9841507.1"/>
    </source>
</evidence>
<sequence length="279" mass="30185">MSKTPGAPTLKLVHGASIPLVGLGTWPMSNEEAETAVVQAVEAGYRLFDTAYAYGNEEGVGRGLRASGLPREELFVTTKLNGEWHGYDAVQESFADSAARLGVEYVDLYLIHWPLPRQDRYVDAFKGLAKLLEDGRIRALGVSNFKPAHLDRLLAETGVVPDVNQIQLNPGLTRDAARAYHAEHGIATQSWGPIGQGGELLQDPVIVKIAEQHGRTPAQVVLRWHIELGLITVPKSADPERMRANIDIFGFALTPDEVAAISALDQGEAAAADSDRVGH</sequence>
<dbReference type="PIRSF" id="PIRSF000097">
    <property type="entry name" value="AKR"/>
    <property type="match status" value="1"/>
</dbReference>
<evidence type="ECO:0000259" key="4">
    <source>
        <dbReference type="Pfam" id="PF00248"/>
    </source>
</evidence>
<dbReference type="InterPro" id="IPR036812">
    <property type="entry name" value="NAD(P)_OxRdtase_dom_sf"/>
</dbReference>
<dbReference type="SUPFAM" id="SSF51430">
    <property type="entry name" value="NAD(P)-linked oxidoreductase"/>
    <property type="match status" value="1"/>
</dbReference>
<dbReference type="PROSITE" id="PS00062">
    <property type="entry name" value="ALDOKETO_REDUCTASE_2"/>
    <property type="match status" value="1"/>
</dbReference>
<dbReference type="EMBL" id="JAUSQU010000001">
    <property type="protein sequence ID" value="MDP9841507.1"/>
    <property type="molecule type" value="Genomic_DNA"/>
</dbReference>
<dbReference type="Pfam" id="PF00248">
    <property type="entry name" value="Aldo_ket_red"/>
    <property type="match status" value="1"/>
</dbReference>
<evidence type="ECO:0000256" key="1">
    <source>
        <dbReference type="ARBA" id="ARBA00007905"/>
    </source>
</evidence>
<dbReference type="InterPro" id="IPR020471">
    <property type="entry name" value="AKR"/>
</dbReference>
<evidence type="ECO:0000256" key="3">
    <source>
        <dbReference type="ARBA" id="ARBA00023002"/>
    </source>
</evidence>
<keyword evidence="3 5" id="KW-0560">Oxidoreductase</keyword>
<keyword evidence="2" id="KW-0521">NADP</keyword>
<dbReference type="GO" id="GO:0016491">
    <property type="term" value="F:oxidoreductase activity"/>
    <property type="evidence" value="ECO:0007669"/>
    <property type="project" value="UniProtKB-KW"/>
</dbReference>
<accession>A0ABT9Q493</accession>
<protein>
    <submittedName>
        <fullName evidence="5">2,5-diketo-D-gluconate reductase A</fullName>
        <ecNumber evidence="5">1.1.1.346</ecNumber>
    </submittedName>
</protein>
<dbReference type="PANTHER" id="PTHR43827">
    <property type="entry name" value="2,5-DIKETO-D-GLUCONIC ACID REDUCTASE"/>
    <property type="match status" value="1"/>
</dbReference>
<evidence type="ECO:0000256" key="2">
    <source>
        <dbReference type="ARBA" id="ARBA00022857"/>
    </source>
</evidence>